<dbReference type="InterPro" id="IPR023365">
    <property type="entry name" value="Sortase_dom-sf"/>
</dbReference>
<evidence type="ECO:0000313" key="2">
    <source>
        <dbReference type="EMBL" id="CAB4770839.1"/>
    </source>
</evidence>
<dbReference type="EMBL" id="CAEZYQ010000047">
    <property type="protein sequence ID" value="CAB4770839.1"/>
    <property type="molecule type" value="Genomic_DNA"/>
</dbReference>
<dbReference type="Gene3D" id="2.40.260.10">
    <property type="entry name" value="Sortase"/>
    <property type="match status" value="1"/>
</dbReference>
<name>A0A6J6VHN3_9ZZZZ</name>
<sequence>MRRVLAGLLGLVAAALVAVALLGGGQATTASTQRTVPSQAPLPEPRLVRAAEGRPGTPTEVRIPRLGVVAAVLPVATRGEVLVPPSDPAELGWWAEGARPGDPGRALVAGHTVNAGGGALDDLETLERGDRVTVGSRGGSTRWVVESVEVLGKGEIARRAEQLFTQEGPSRLVLLTCEDWDGSAYLSNVVVVARPA</sequence>
<dbReference type="InterPro" id="IPR005754">
    <property type="entry name" value="Sortase"/>
</dbReference>
<dbReference type="GO" id="GO:0016787">
    <property type="term" value="F:hydrolase activity"/>
    <property type="evidence" value="ECO:0007669"/>
    <property type="project" value="UniProtKB-KW"/>
</dbReference>
<evidence type="ECO:0000256" key="1">
    <source>
        <dbReference type="ARBA" id="ARBA00022801"/>
    </source>
</evidence>
<gene>
    <name evidence="2" type="ORF">UFOPK2761_03381</name>
</gene>
<organism evidence="2">
    <name type="scientific">freshwater metagenome</name>
    <dbReference type="NCBI Taxonomy" id="449393"/>
    <lineage>
        <taxon>unclassified sequences</taxon>
        <taxon>metagenomes</taxon>
        <taxon>ecological metagenomes</taxon>
    </lineage>
</organism>
<dbReference type="CDD" id="cd05829">
    <property type="entry name" value="Sortase_F"/>
    <property type="match status" value="1"/>
</dbReference>
<dbReference type="AlphaFoldDB" id="A0A6J6VHN3"/>
<protein>
    <submittedName>
        <fullName evidence="2">Unannotated protein</fullName>
    </submittedName>
</protein>
<dbReference type="InterPro" id="IPR042001">
    <property type="entry name" value="Sortase_F"/>
</dbReference>
<reference evidence="2" key="1">
    <citation type="submission" date="2020-05" db="EMBL/GenBank/DDBJ databases">
        <authorList>
            <person name="Chiriac C."/>
            <person name="Salcher M."/>
            <person name="Ghai R."/>
            <person name="Kavagutti S V."/>
        </authorList>
    </citation>
    <scope>NUCLEOTIDE SEQUENCE</scope>
</reference>
<proteinExistence type="predicted"/>
<accession>A0A6J6VHN3</accession>
<dbReference type="Pfam" id="PF04203">
    <property type="entry name" value="Sortase"/>
    <property type="match status" value="1"/>
</dbReference>
<dbReference type="SUPFAM" id="SSF63817">
    <property type="entry name" value="Sortase"/>
    <property type="match status" value="1"/>
</dbReference>
<keyword evidence="1" id="KW-0378">Hydrolase</keyword>